<evidence type="ECO:0000256" key="8">
    <source>
        <dbReference type="SAM" id="Phobius"/>
    </source>
</evidence>
<sequence>MSAENLIFSIQKGFGDTLGSLTFIVVFGAMLGKIVGESGAALQISNSLNRLFGPKNIIWAVVLTGFIIGIPLFYTAGFVLLIPLVFTIAAVGNFSPVYVGIPMAAALSVTHGFLPPHPGPVALASIFKADLGLTLIYGSIIAIPAIVLAGPLYGQFVKNIKCAGGPVKSSVHPLELPSFKTSLFTAIFPVLLISIGACLLPFLTKDTIVYNLISFWGNPFIAMLLAVIAATYYLGISKGKSVKEVMDLYNTSITEVSLILLIIGAGGAFKQVLIDSKSAEYLAEIFRGSTLSPLVLAWTMAAIIRLALGSATVAALTSAGIILPLIQSAHVSPELTVLSIGAGSLMFSHVNDAGFWIFKEYFNLSIMETIRSWSVMETIVSVTGLAGVLLLELVLAS</sequence>
<feature type="transmembrane region" description="Helical" evidence="8">
    <location>
        <begin position="21"/>
        <end position="45"/>
    </location>
</feature>
<dbReference type="GO" id="GO:0005886">
    <property type="term" value="C:plasma membrane"/>
    <property type="evidence" value="ECO:0007669"/>
    <property type="project" value="UniProtKB-SubCell"/>
</dbReference>
<evidence type="ECO:0000256" key="4">
    <source>
        <dbReference type="ARBA" id="ARBA00022692"/>
    </source>
</evidence>
<feature type="transmembrane region" description="Helical" evidence="8">
    <location>
        <begin position="294"/>
        <end position="323"/>
    </location>
</feature>
<feature type="transmembrane region" description="Helical" evidence="8">
    <location>
        <begin position="378"/>
        <end position="396"/>
    </location>
</feature>
<feature type="transmembrane region" description="Helical" evidence="8">
    <location>
        <begin position="215"/>
        <end position="235"/>
    </location>
</feature>
<keyword evidence="5 8" id="KW-1133">Transmembrane helix</keyword>
<keyword evidence="6 8" id="KW-0472">Membrane</keyword>
<dbReference type="PANTHER" id="PTHR30354:SF22">
    <property type="entry name" value="HIGH-AFFINITY GLUCONATE TRANSPORTER"/>
    <property type="match status" value="1"/>
</dbReference>
<dbReference type="eggNOG" id="COG2610">
    <property type="taxonomic scope" value="Bacteria"/>
</dbReference>
<feature type="transmembrane region" description="Helical" evidence="8">
    <location>
        <begin position="256"/>
        <end position="274"/>
    </location>
</feature>
<dbReference type="Proteomes" id="UP000030185">
    <property type="component" value="Unassembled WGS sequence"/>
</dbReference>
<evidence type="ECO:0000256" key="2">
    <source>
        <dbReference type="ARBA" id="ARBA00022448"/>
    </source>
</evidence>
<comment type="subcellular location">
    <subcellularLocation>
        <location evidence="1">Cell membrane</location>
        <topology evidence="1">Multi-pass membrane protein</topology>
    </subcellularLocation>
</comment>
<protein>
    <recommendedName>
        <fullName evidence="11">Gluconate transporter</fullName>
    </recommendedName>
</protein>
<dbReference type="PANTHER" id="PTHR30354">
    <property type="entry name" value="GNT FAMILY GLUCONATE TRANSPORTER"/>
    <property type="match status" value="1"/>
</dbReference>
<keyword evidence="4 8" id="KW-0812">Transmembrane</keyword>
<evidence type="ECO:0008006" key="11">
    <source>
        <dbReference type="Google" id="ProtNLM"/>
    </source>
</evidence>
<dbReference type="GO" id="GO:0015128">
    <property type="term" value="F:gluconate transmembrane transporter activity"/>
    <property type="evidence" value="ECO:0007669"/>
    <property type="project" value="InterPro"/>
</dbReference>
<reference evidence="9 10" key="1">
    <citation type="submission" date="2014-09" db="EMBL/GenBank/DDBJ databases">
        <title>Sporocytophaga myxococcoides PG-01 genome sequencing.</title>
        <authorList>
            <person name="Liu L."/>
            <person name="Gao P.J."/>
            <person name="Chen G.J."/>
            <person name="Wang L.S."/>
        </authorList>
    </citation>
    <scope>NUCLEOTIDE SEQUENCE [LARGE SCALE GENOMIC DNA]</scope>
    <source>
        <strain evidence="9 10">PG-01</strain>
    </source>
</reference>
<dbReference type="Pfam" id="PF02447">
    <property type="entry name" value="GntP_permease"/>
    <property type="match status" value="1"/>
</dbReference>
<evidence type="ECO:0000313" key="9">
    <source>
        <dbReference type="EMBL" id="GAL84543.1"/>
    </source>
</evidence>
<evidence type="ECO:0000256" key="3">
    <source>
        <dbReference type="ARBA" id="ARBA00022475"/>
    </source>
</evidence>
<dbReference type="InterPro" id="IPR003474">
    <property type="entry name" value="Glcn_transporter"/>
</dbReference>
<feature type="transmembrane region" description="Helical" evidence="8">
    <location>
        <begin position="335"/>
        <end position="358"/>
    </location>
</feature>
<evidence type="ECO:0000256" key="1">
    <source>
        <dbReference type="ARBA" id="ARBA00004651"/>
    </source>
</evidence>
<feature type="transmembrane region" description="Helical" evidence="8">
    <location>
        <begin position="57"/>
        <end position="85"/>
    </location>
</feature>
<evidence type="ECO:0000256" key="6">
    <source>
        <dbReference type="ARBA" id="ARBA00023136"/>
    </source>
</evidence>
<keyword evidence="3" id="KW-1003">Cell membrane</keyword>
<accession>A0A098LE73</accession>
<name>A0A098LE73_9BACT</name>
<evidence type="ECO:0000256" key="7">
    <source>
        <dbReference type="ARBA" id="ARBA00049663"/>
    </source>
</evidence>
<proteinExistence type="inferred from homology"/>
<keyword evidence="10" id="KW-1185">Reference proteome</keyword>
<dbReference type="AlphaFoldDB" id="A0A098LE73"/>
<gene>
    <name evidence="9" type="ORF">MYP_1771</name>
</gene>
<comment type="caution">
    <text evidence="9">The sequence shown here is derived from an EMBL/GenBank/DDBJ whole genome shotgun (WGS) entry which is preliminary data.</text>
</comment>
<comment type="similarity">
    <text evidence="7">Belongs to the GntP permease family.</text>
</comment>
<dbReference type="STRING" id="153721.MYP_1771"/>
<evidence type="ECO:0000256" key="5">
    <source>
        <dbReference type="ARBA" id="ARBA00022989"/>
    </source>
</evidence>
<feature type="transmembrane region" description="Helical" evidence="8">
    <location>
        <begin position="134"/>
        <end position="153"/>
    </location>
</feature>
<feature type="transmembrane region" description="Helical" evidence="8">
    <location>
        <begin position="183"/>
        <end position="203"/>
    </location>
</feature>
<evidence type="ECO:0000313" key="10">
    <source>
        <dbReference type="Proteomes" id="UP000030185"/>
    </source>
</evidence>
<keyword evidence="2" id="KW-0813">Transport</keyword>
<organism evidence="9 10">
    <name type="scientific">Sporocytophaga myxococcoides</name>
    <dbReference type="NCBI Taxonomy" id="153721"/>
    <lineage>
        <taxon>Bacteria</taxon>
        <taxon>Pseudomonadati</taxon>
        <taxon>Bacteroidota</taxon>
        <taxon>Cytophagia</taxon>
        <taxon>Cytophagales</taxon>
        <taxon>Cytophagaceae</taxon>
        <taxon>Sporocytophaga</taxon>
    </lineage>
</organism>
<dbReference type="NCBIfam" id="TIGR00791">
    <property type="entry name" value="gntP"/>
    <property type="match status" value="1"/>
</dbReference>
<dbReference type="EMBL" id="BBLT01000003">
    <property type="protein sequence ID" value="GAL84543.1"/>
    <property type="molecule type" value="Genomic_DNA"/>
</dbReference>